<proteinExistence type="predicted"/>
<accession>A0ABP3QQD6</accession>
<sequence>MGGLFSAPKPKIVAAPEPAPAAAPVVAAAPEAAAQAAGEEARAENRARAAHGIAGTVATSSRGVLEQLPGLARKSLLGQ</sequence>
<protein>
    <submittedName>
        <fullName evidence="1">Uncharacterized protein</fullName>
    </submittedName>
</protein>
<keyword evidence="2" id="KW-1185">Reference proteome</keyword>
<comment type="caution">
    <text evidence="1">The sequence shown here is derived from an EMBL/GenBank/DDBJ whole genome shotgun (WGS) entry which is preliminary data.</text>
</comment>
<dbReference type="Proteomes" id="UP001501588">
    <property type="component" value="Unassembled WGS sequence"/>
</dbReference>
<name>A0ABP3QQD6_9PROT</name>
<reference evidence="2" key="1">
    <citation type="journal article" date="2019" name="Int. J. Syst. Evol. Microbiol.">
        <title>The Global Catalogue of Microorganisms (GCM) 10K type strain sequencing project: providing services to taxonomists for standard genome sequencing and annotation.</title>
        <authorList>
            <consortium name="The Broad Institute Genomics Platform"/>
            <consortium name="The Broad Institute Genome Sequencing Center for Infectious Disease"/>
            <person name="Wu L."/>
            <person name="Ma J."/>
        </authorList>
    </citation>
    <scope>NUCLEOTIDE SEQUENCE [LARGE SCALE GENOMIC DNA]</scope>
    <source>
        <strain evidence="2">JCM 9933</strain>
    </source>
</reference>
<gene>
    <name evidence="1" type="ORF">GCM10009416_37230</name>
</gene>
<organism evidence="1 2">
    <name type="scientific">Craurococcus roseus</name>
    <dbReference type="NCBI Taxonomy" id="77585"/>
    <lineage>
        <taxon>Bacteria</taxon>
        <taxon>Pseudomonadati</taxon>
        <taxon>Pseudomonadota</taxon>
        <taxon>Alphaproteobacteria</taxon>
        <taxon>Acetobacterales</taxon>
        <taxon>Acetobacteraceae</taxon>
        <taxon>Craurococcus</taxon>
    </lineage>
</organism>
<dbReference type="RefSeq" id="WP_343896892.1">
    <property type="nucleotide sequence ID" value="NZ_BAAAFZ010000060.1"/>
</dbReference>
<dbReference type="EMBL" id="BAAAFZ010000060">
    <property type="protein sequence ID" value="GAA0595439.1"/>
    <property type="molecule type" value="Genomic_DNA"/>
</dbReference>
<evidence type="ECO:0000313" key="1">
    <source>
        <dbReference type="EMBL" id="GAA0595439.1"/>
    </source>
</evidence>
<evidence type="ECO:0000313" key="2">
    <source>
        <dbReference type="Proteomes" id="UP001501588"/>
    </source>
</evidence>